<evidence type="ECO:0000313" key="2">
    <source>
        <dbReference type="Proteomes" id="UP000271868"/>
    </source>
</evidence>
<dbReference type="Proteomes" id="UP000271868">
    <property type="component" value="Unassembled WGS sequence"/>
</dbReference>
<accession>A0AAX1WQN5</accession>
<evidence type="ECO:0000313" key="1">
    <source>
        <dbReference type="EMBL" id="ROR39575.1"/>
    </source>
</evidence>
<proteinExistence type="predicted"/>
<gene>
    <name evidence="1" type="ORF">EDC60_3063</name>
</gene>
<organism evidence="1 2">
    <name type="scientific">Diaphorobacter nitroreducens</name>
    <dbReference type="NCBI Taxonomy" id="164759"/>
    <lineage>
        <taxon>Bacteria</taxon>
        <taxon>Pseudomonadati</taxon>
        <taxon>Pseudomonadota</taxon>
        <taxon>Betaproteobacteria</taxon>
        <taxon>Burkholderiales</taxon>
        <taxon>Comamonadaceae</taxon>
        <taxon>Diaphorobacter</taxon>
    </lineage>
</organism>
<dbReference type="EMBL" id="RJVL01000008">
    <property type="protein sequence ID" value="ROR39575.1"/>
    <property type="molecule type" value="Genomic_DNA"/>
</dbReference>
<reference evidence="1 2" key="1">
    <citation type="submission" date="2018-11" db="EMBL/GenBank/DDBJ databases">
        <title>Genomic Encyclopedia of Type Strains, Phase IV (KMG-IV): sequencing the most valuable type-strain genomes for metagenomic binning, comparative biology and taxonomic classification.</title>
        <authorList>
            <person name="Goeker M."/>
        </authorList>
    </citation>
    <scope>NUCLEOTIDE SEQUENCE [LARGE SCALE GENOMIC DNA]</scope>
    <source>
        <strain evidence="1 2">DSM 15985</strain>
    </source>
</reference>
<sequence length="132" mass="13689">MAAIDPAVAPDAAGTVNAWAGKYGERGAVKACVLSHLRSAGISGIDVSTLALQVAAALGVALPTKKDFSLFRRDTVHAVLKRAKADGLTEVLVAARGGHTPQVWRWRGPNAAPSLAELQDLREALELANKGG</sequence>
<keyword evidence="2" id="KW-1185">Reference proteome</keyword>
<name>A0AAX1WQN5_9BURK</name>
<dbReference type="RefSeq" id="WP_123676598.1">
    <property type="nucleotide sequence ID" value="NZ_RJVL01000008.1"/>
</dbReference>
<comment type="caution">
    <text evidence="1">The sequence shown here is derived from an EMBL/GenBank/DDBJ whole genome shotgun (WGS) entry which is preliminary data.</text>
</comment>
<dbReference type="AlphaFoldDB" id="A0AAX1WQN5"/>
<protein>
    <submittedName>
        <fullName evidence="1">Uncharacterized protein</fullName>
    </submittedName>
</protein>